<accession>A0ABQ6HF34</accession>
<dbReference type="InterPro" id="IPR007435">
    <property type="entry name" value="DUF484"/>
</dbReference>
<dbReference type="Proteomes" id="UP001157134">
    <property type="component" value="Unassembled WGS sequence"/>
</dbReference>
<reference evidence="1 2" key="1">
    <citation type="submission" date="2023-03" db="EMBL/GenBank/DDBJ databases">
        <title>Thalassotalea loyana LMG 22536T draft genome sequence.</title>
        <authorList>
            <person name="Sawabe T."/>
        </authorList>
    </citation>
    <scope>NUCLEOTIDE SEQUENCE [LARGE SCALE GENOMIC DNA]</scope>
    <source>
        <strain evidence="1 2">LMG 22536</strain>
    </source>
</reference>
<dbReference type="PANTHER" id="PTHR38765:SF1">
    <property type="entry name" value="DUF484 DOMAIN-CONTAINING PROTEIN"/>
    <property type="match status" value="1"/>
</dbReference>
<dbReference type="Pfam" id="PF04340">
    <property type="entry name" value="DUF484"/>
    <property type="match status" value="1"/>
</dbReference>
<evidence type="ECO:0008006" key="3">
    <source>
        <dbReference type="Google" id="ProtNLM"/>
    </source>
</evidence>
<comment type="caution">
    <text evidence="1">The sequence shown here is derived from an EMBL/GenBank/DDBJ whole genome shotgun (WGS) entry which is preliminary data.</text>
</comment>
<dbReference type="InterPro" id="IPR029016">
    <property type="entry name" value="GAF-like_dom_sf"/>
</dbReference>
<proteinExistence type="predicted"/>
<evidence type="ECO:0000313" key="2">
    <source>
        <dbReference type="Proteomes" id="UP001157134"/>
    </source>
</evidence>
<keyword evidence="2" id="KW-1185">Reference proteome</keyword>
<sequence length="246" mass="28204">MNNDNNLQNTQEKLDADIEGVADEMIAKVGAQATEQLVADYLIQHPEFFQRHNDLVGALRLQDEQRGVVSLVERQQQVLRQKVQGLEEEITHLMSTAQQNERLFFLYSDMYMRMIDCQSAGEIIDCIHQACTQLLSLADCKLWLVDSQLDHQNVSKNDCYGVMQNRFAKTDYYFGRIQQSEQEMIFSEPTDGSVVLIKLENREQAIGFIAISSQDAEHFDPTMDTLLLEQFRKLVGKLLAQHLASE</sequence>
<dbReference type="PANTHER" id="PTHR38765">
    <property type="entry name" value="DUF484 DOMAIN-CONTAINING PROTEIN"/>
    <property type="match status" value="1"/>
</dbReference>
<dbReference type="EMBL" id="BSSV01000005">
    <property type="protein sequence ID" value="GLX86169.1"/>
    <property type="molecule type" value="Genomic_DNA"/>
</dbReference>
<evidence type="ECO:0000313" key="1">
    <source>
        <dbReference type="EMBL" id="GLX86169.1"/>
    </source>
</evidence>
<dbReference type="Gene3D" id="3.30.450.40">
    <property type="match status" value="1"/>
</dbReference>
<protein>
    <recommendedName>
        <fullName evidence="3">DUF484 family protein</fullName>
    </recommendedName>
</protein>
<gene>
    <name evidence="1" type="ORF">tloyanaT_24220</name>
</gene>
<dbReference type="RefSeq" id="WP_284298914.1">
    <property type="nucleotide sequence ID" value="NZ_BSSV01000005.1"/>
</dbReference>
<organism evidence="1 2">
    <name type="scientific">Thalassotalea loyana</name>
    <dbReference type="NCBI Taxonomy" id="280483"/>
    <lineage>
        <taxon>Bacteria</taxon>
        <taxon>Pseudomonadati</taxon>
        <taxon>Pseudomonadota</taxon>
        <taxon>Gammaproteobacteria</taxon>
        <taxon>Alteromonadales</taxon>
        <taxon>Colwelliaceae</taxon>
        <taxon>Thalassotalea</taxon>
    </lineage>
</organism>
<name>A0ABQ6HF34_9GAMM</name>